<keyword evidence="6" id="KW-0328">Glycosyltransferase</keyword>
<keyword evidence="13" id="KW-1185">Reference proteome</keyword>
<evidence type="ECO:0000256" key="7">
    <source>
        <dbReference type="ARBA" id="ARBA00022679"/>
    </source>
</evidence>
<comment type="function">
    <text evidence="10">Phosphorylase is an important allosteric enzyme in carbohydrate metabolism. Enzymes from different sources differ in their regulatory mechanisms and in their natural substrates. However, all known phosphorylases share catalytic and structural properties.</text>
</comment>
<dbReference type="PIRSF" id="PIRSF000460">
    <property type="entry name" value="Pprylas_GlgP"/>
    <property type="match status" value="1"/>
</dbReference>
<comment type="caution">
    <text evidence="12">The sequence shown here is derived from an EMBL/GenBank/DDBJ whole genome shotgun (WGS) entry which is preliminary data.</text>
</comment>
<evidence type="ECO:0000256" key="3">
    <source>
        <dbReference type="ARBA" id="ARBA00006047"/>
    </source>
</evidence>
<comment type="catalytic activity">
    <reaction evidence="1">
        <text>[(1-&gt;4)-alpha-D-glucosyl](n) + phosphate = [(1-&gt;4)-alpha-D-glucosyl](n-1) + alpha-D-glucose 1-phosphate</text>
        <dbReference type="Rhea" id="RHEA:41732"/>
        <dbReference type="Rhea" id="RHEA-COMP:9584"/>
        <dbReference type="Rhea" id="RHEA-COMP:9586"/>
        <dbReference type="ChEBI" id="CHEBI:15444"/>
        <dbReference type="ChEBI" id="CHEBI:43474"/>
        <dbReference type="ChEBI" id="CHEBI:58601"/>
        <dbReference type="EC" id="2.4.1.1"/>
    </reaction>
</comment>
<dbReference type="InterPro" id="IPR035090">
    <property type="entry name" value="Pyridoxal_P_attach_site"/>
</dbReference>
<dbReference type="InterPro" id="IPR011834">
    <property type="entry name" value="Agluc_phsphrylas"/>
</dbReference>
<evidence type="ECO:0000256" key="8">
    <source>
        <dbReference type="ARBA" id="ARBA00022898"/>
    </source>
</evidence>
<evidence type="ECO:0000256" key="9">
    <source>
        <dbReference type="ARBA" id="ARBA00023277"/>
    </source>
</evidence>
<dbReference type="Pfam" id="PF11897">
    <property type="entry name" value="DUF3417"/>
    <property type="match status" value="1"/>
</dbReference>
<evidence type="ECO:0000256" key="10">
    <source>
        <dbReference type="ARBA" id="ARBA00025174"/>
    </source>
</evidence>
<evidence type="ECO:0000256" key="5">
    <source>
        <dbReference type="ARBA" id="ARBA00022533"/>
    </source>
</evidence>
<evidence type="ECO:0000313" key="12">
    <source>
        <dbReference type="EMBL" id="GAA1410902.1"/>
    </source>
</evidence>
<dbReference type="PANTHER" id="PTHR42655:SF1">
    <property type="entry name" value="GLYCOGEN PHOSPHORYLASE"/>
    <property type="match status" value="1"/>
</dbReference>
<evidence type="ECO:0000256" key="1">
    <source>
        <dbReference type="ARBA" id="ARBA00001275"/>
    </source>
</evidence>
<organism evidence="12 13">
    <name type="scientific">Kitasatospora putterlickiae</name>
    <dbReference type="NCBI Taxonomy" id="221725"/>
    <lineage>
        <taxon>Bacteria</taxon>
        <taxon>Bacillati</taxon>
        <taxon>Actinomycetota</taxon>
        <taxon>Actinomycetes</taxon>
        <taxon>Kitasatosporales</taxon>
        <taxon>Streptomycetaceae</taxon>
        <taxon>Kitasatospora</taxon>
    </lineage>
</organism>
<dbReference type="PROSITE" id="PS00102">
    <property type="entry name" value="PHOSPHORYLASE"/>
    <property type="match status" value="1"/>
</dbReference>
<dbReference type="EC" id="2.4.1.1" evidence="4"/>
<protein>
    <recommendedName>
        <fullName evidence="4">glycogen phosphorylase</fullName>
        <ecNumber evidence="4">2.4.1.1</ecNumber>
    </recommendedName>
</protein>
<feature type="domain" description="DUF3417" evidence="11">
    <location>
        <begin position="23"/>
        <end position="134"/>
    </location>
</feature>
<keyword evidence="7" id="KW-0808">Transferase</keyword>
<name>A0ABN1YHG9_9ACTN</name>
<gene>
    <name evidence="12" type="ORF">GCM10009639_62150</name>
</gene>
<comment type="similarity">
    <text evidence="3">Belongs to the glycogen phosphorylase family.</text>
</comment>
<sequence>MPSAEATLHAVKAIRRFTVRTVLPEQLQPLHELALNLRWSWHPETRDLFRSVDPDVWAATGEDPVRLLGEVPAARLAALAADRRFLRRLGDLADDLREYLAGPRWYQGAGQQAAAPLPAAIAYFSPEYGIAAALPQYSGGLGILAGDHLKAASDLGVPVIGVGLFYRHGYFRQSLDRDGWQQERYPLLDPDELAVTLLREADGTPGRVDLALPGGRVLAAHIWKAQVGRVPLLLLDSGIEANSPAERDVTDRLYGGGSEHRLLQEMLLGIGGVRAVRAYQRLTGHPAPEVFHTNEGHAGFLGVERIRELVADTGLDFAAALEAVRAGTLFTTHTPVPAGIDRFDRELVARHFAGDAALPGVPVEQVLALGAETWRGGDPKLFNMAAMGLRLAQRANGVSTLHGEVSRSMFNGLWPGFDATDVPITSVTNGVHAATWIDPAVVRLGSTEIGADRAEEAMSTGETQRWTGLERIGNAEVWDLRRTLRSQLVDEVRHRLRASWRQRGAGEAELGWVSSVLDPDVLTIGFARRVPSYKRLTLMLRDQQRLRALLLHPTRPVQIVVAGKAHPADDGGKRLIQQMVAFADDPAVRHRIVFLPDYDMAMAQHLYPGCDVWLNNPLRPLEACGTSGMKAALNGCLNLSVLDGWWDEWFDGQNGWAIPTADTGEGVLDPDSREAERRDDIEAAALYDLIEEQVATRFYDRGSDGLPHRWIAMVRHTLVTLGPKVLAGRMVREYVERLYAPAALAQRELAGTGSFRAAHELAAWKAKVREAWPVVRVEHVEADCPDEAQELGSALALRVQVALGPLEPADVEVQVVSGRVDESDRISDACLLALKPVGGPDLDGRTRYEGSLELCRTGPFGYTVRVLPAHPRLASPAEPGLVALPAEVPGMDAGLLR</sequence>
<dbReference type="Pfam" id="PF00343">
    <property type="entry name" value="Phosphorylase"/>
    <property type="match status" value="1"/>
</dbReference>
<evidence type="ECO:0000256" key="4">
    <source>
        <dbReference type="ARBA" id="ARBA00012591"/>
    </source>
</evidence>
<dbReference type="EMBL" id="BAAAKJ010000399">
    <property type="protein sequence ID" value="GAA1410902.1"/>
    <property type="molecule type" value="Genomic_DNA"/>
</dbReference>
<comment type="cofactor">
    <cofactor evidence="2">
        <name>pyridoxal 5'-phosphate</name>
        <dbReference type="ChEBI" id="CHEBI:597326"/>
    </cofactor>
</comment>
<dbReference type="Proteomes" id="UP001499863">
    <property type="component" value="Unassembled WGS sequence"/>
</dbReference>
<evidence type="ECO:0000256" key="6">
    <source>
        <dbReference type="ARBA" id="ARBA00022676"/>
    </source>
</evidence>
<dbReference type="InterPro" id="IPR024517">
    <property type="entry name" value="Glycogen_phosphorylase_DUF3417"/>
</dbReference>
<dbReference type="PANTHER" id="PTHR42655">
    <property type="entry name" value="GLYCOGEN PHOSPHORYLASE"/>
    <property type="match status" value="1"/>
</dbReference>
<accession>A0ABN1YHG9</accession>
<proteinExistence type="inferred from homology"/>
<evidence type="ECO:0000256" key="2">
    <source>
        <dbReference type="ARBA" id="ARBA00001933"/>
    </source>
</evidence>
<evidence type="ECO:0000259" key="11">
    <source>
        <dbReference type="Pfam" id="PF11897"/>
    </source>
</evidence>
<dbReference type="NCBIfam" id="TIGR02094">
    <property type="entry name" value="more_P_ylases"/>
    <property type="match status" value="1"/>
</dbReference>
<evidence type="ECO:0000313" key="13">
    <source>
        <dbReference type="Proteomes" id="UP001499863"/>
    </source>
</evidence>
<keyword evidence="5" id="KW-0021">Allosteric enzyme</keyword>
<dbReference type="InterPro" id="IPR000811">
    <property type="entry name" value="Glyco_trans_35"/>
</dbReference>
<reference evidence="12 13" key="1">
    <citation type="journal article" date="2019" name="Int. J. Syst. Evol. Microbiol.">
        <title>The Global Catalogue of Microorganisms (GCM) 10K type strain sequencing project: providing services to taxonomists for standard genome sequencing and annotation.</title>
        <authorList>
            <consortium name="The Broad Institute Genomics Platform"/>
            <consortium name="The Broad Institute Genome Sequencing Center for Infectious Disease"/>
            <person name="Wu L."/>
            <person name="Ma J."/>
        </authorList>
    </citation>
    <scope>NUCLEOTIDE SEQUENCE [LARGE SCALE GENOMIC DNA]</scope>
    <source>
        <strain evidence="12 13">JCM 12393</strain>
    </source>
</reference>
<keyword evidence="8" id="KW-0663">Pyridoxal phosphate</keyword>
<dbReference type="SUPFAM" id="SSF53756">
    <property type="entry name" value="UDP-Glycosyltransferase/glycogen phosphorylase"/>
    <property type="match status" value="1"/>
</dbReference>
<keyword evidence="9" id="KW-0119">Carbohydrate metabolism</keyword>
<dbReference type="Gene3D" id="3.40.50.2000">
    <property type="entry name" value="Glycogen Phosphorylase B"/>
    <property type="match status" value="3"/>
</dbReference>
<dbReference type="InterPro" id="IPR052182">
    <property type="entry name" value="Glycogen/Maltodextrin_Phosph"/>
</dbReference>